<evidence type="ECO:0000313" key="1">
    <source>
        <dbReference type="EMBL" id="QBZ63719.1"/>
    </source>
</evidence>
<protein>
    <submittedName>
        <fullName evidence="1">Uncharacterized protein</fullName>
    </submittedName>
</protein>
<sequence>MSISIIDPVFTTPYVGPCIIMLYKSNGTPIEAIDGPEEGEPVLKINGVNITIKMSEGCKAVKTNGVMPEGYYIKIESDWSVGFLDPGFGNGIMSKSQWHAPKKQALQELKPAKSIILAELGCPSVFLTQVSTEELKTLQTCR</sequence>
<dbReference type="Proteomes" id="UP000294847">
    <property type="component" value="Chromosome 6"/>
</dbReference>
<dbReference type="EMBL" id="CP034209">
    <property type="protein sequence ID" value="QBZ63719.1"/>
    <property type="molecule type" value="Genomic_DNA"/>
</dbReference>
<organism evidence="1 2">
    <name type="scientific">Pyricularia oryzae</name>
    <name type="common">Rice blast fungus</name>
    <name type="synonym">Magnaporthe oryzae</name>
    <dbReference type="NCBI Taxonomy" id="318829"/>
    <lineage>
        <taxon>Eukaryota</taxon>
        <taxon>Fungi</taxon>
        <taxon>Dikarya</taxon>
        <taxon>Ascomycota</taxon>
        <taxon>Pezizomycotina</taxon>
        <taxon>Sordariomycetes</taxon>
        <taxon>Sordariomycetidae</taxon>
        <taxon>Magnaporthales</taxon>
        <taxon>Pyriculariaceae</taxon>
        <taxon>Pyricularia</taxon>
    </lineage>
</organism>
<dbReference type="AlphaFoldDB" id="A0A4P7NNH3"/>
<proteinExistence type="predicted"/>
<accession>A0A4P7NNH3</accession>
<gene>
    <name evidence="1" type="ORF">PoMZ_05406</name>
</gene>
<evidence type="ECO:0000313" key="2">
    <source>
        <dbReference type="Proteomes" id="UP000294847"/>
    </source>
</evidence>
<name>A0A4P7NNH3_PYROR</name>
<reference evidence="1 2" key="1">
    <citation type="journal article" date="2019" name="Mol. Biol. Evol.">
        <title>Blast fungal genomes show frequent chromosomal changes, gene gains and losses, and effector gene turnover.</title>
        <authorList>
            <person name="Gomez Luciano L.B."/>
            <person name="Jason Tsai I."/>
            <person name="Chuma I."/>
            <person name="Tosa Y."/>
            <person name="Chen Y.H."/>
            <person name="Li J.Y."/>
            <person name="Li M.Y."/>
            <person name="Jade Lu M.Y."/>
            <person name="Nakayashiki H."/>
            <person name="Li W.H."/>
        </authorList>
    </citation>
    <scope>NUCLEOTIDE SEQUENCE [LARGE SCALE GENOMIC DNA]</scope>
    <source>
        <strain evidence="1">MZ5-1-6</strain>
    </source>
</reference>